<evidence type="ECO:0000313" key="1">
    <source>
        <dbReference type="EMBL" id="QSZ34347.1"/>
    </source>
</evidence>
<dbReference type="AlphaFoldDB" id="A0A8A3PGF4"/>
<evidence type="ECO:0000313" key="2">
    <source>
        <dbReference type="Proteomes" id="UP000672032"/>
    </source>
</evidence>
<proteinExistence type="predicted"/>
<dbReference type="PANTHER" id="PTHR37574">
    <property type="entry name" value="LIPASE B"/>
    <property type="match status" value="1"/>
</dbReference>
<dbReference type="SUPFAM" id="SSF53474">
    <property type="entry name" value="alpha/beta-Hydrolases"/>
    <property type="match status" value="1"/>
</dbReference>
<name>A0A8A3PGF4_9HELO</name>
<accession>A0A8A3PGF4</accession>
<dbReference type="Proteomes" id="UP000672032">
    <property type="component" value="Chromosome 4"/>
</dbReference>
<dbReference type="PANTHER" id="PTHR37574:SF1">
    <property type="entry name" value="LIPASE B"/>
    <property type="match status" value="1"/>
</dbReference>
<organism evidence="1 2">
    <name type="scientific">Monilinia vaccinii-corymbosi</name>
    <dbReference type="NCBI Taxonomy" id="61207"/>
    <lineage>
        <taxon>Eukaryota</taxon>
        <taxon>Fungi</taxon>
        <taxon>Dikarya</taxon>
        <taxon>Ascomycota</taxon>
        <taxon>Pezizomycotina</taxon>
        <taxon>Leotiomycetes</taxon>
        <taxon>Helotiales</taxon>
        <taxon>Sclerotiniaceae</taxon>
        <taxon>Monilinia</taxon>
    </lineage>
</organism>
<evidence type="ECO:0008006" key="3">
    <source>
        <dbReference type="Google" id="ProtNLM"/>
    </source>
</evidence>
<dbReference type="InterPro" id="IPR029058">
    <property type="entry name" value="AB_hydrolase_fold"/>
</dbReference>
<reference evidence="1" key="1">
    <citation type="submission" date="2020-10" db="EMBL/GenBank/DDBJ databases">
        <title>Genome Sequence of Monilinia vaccinii-corymbosi Sheds Light on Mummy Berry Disease Infection of Blueberry and Mating Type.</title>
        <authorList>
            <person name="Yow A.G."/>
            <person name="Zhang Y."/>
            <person name="Bansal K."/>
            <person name="Eacker S.M."/>
            <person name="Sullivan S."/>
            <person name="Liachko I."/>
            <person name="Cubeta M.A."/>
            <person name="Rollins J.A."/>
            <person name="Ashrafi H."/>
        </authorList>
    </citation>
    <scope>NUCLEOTIDE SEQUENCE</scope>
    <source>
        <strain evidence="1">RL-1</strain>
    </source>
</reference>
<dbReference type="OrthoDB" id="4605274at2759"/>
<dbReference type="EMBL" id="CP063408">
    <property type="protein sequence ID" value="QSZ34347.1"/>
    <property type="molecule type" value="Genomic_DNA"/>
</dbReference>
<gene>
    <name evidence="1" type="ORF">DSL72_005938</name>
</gene>
<protein>
    <recommendedName>
        <fullName evidence="3">Lipase</fullName>
    </recommendedName>
</protein>
<dbReference type="InterPro" id="IPR053228">
    <property type="entry name" value="Stereospecific_Lipase"/>
</dbReference>
<dbReference type="Gene3D" id="3.40.50.1820">
    <property type="entry name" value="alpha/beta hydrolase"/>
    <property type="match status" value="1"/>
</dbReference>
<sequence length="298" mass="32481">RAAIYIPPGFTWGKKQPVLFSPGTGGYGFTQFDSNIGKLLATTDFADPVYLNVPHALLSDVQSNAEFVAYALQYLHALTSRSPAIVTWSQGSIDTQWAFKYWPSIPRITTDHIAISPDYHGTTLAYVLCPGFRVRKDIPCPPAIIQQDYESNFIKTLRSNNGSSAYVPTTTVYSLTDEVVQPQEGSAASGFLEDVRGVGTSNIFLQHACLGLPAGGIYGHAGVMYNPVAYALVKDALLHDGPGSLDRVRDQCMNIVAPGLGLLDVIDTEASIPESLLNTYLYLDKVFSEPEIRSYATY</sequence>
<feature type="non-terminal residue" evidence="1">
    <location>
        <position position="1"/>
    </location>
</feature>
<keyword evidence="2" id="KW-1185">Reference proteome</keyword>